<keyword evidence="4" id="KW-1185">Reference proteome</keyword>
<feature type="domain" description="DUF2520" evidence="2">
    <location>
        <begin position="203"/>
        <end position="344"/>
    </location>
</feature>
<dbReference type="HOGENOM" id="CLU_055635_0_0_11"/>
<evidence type="ECO:0000259" key="2">
    <source>
        <dbReference type="Pfam" id="PF10728"/>
    </source>
</evidence>
<evidence type="ECO:0000313" key="3">
    <source>
        <dbReference type="EMBL" id="AAK48066.1"/>
    </source>
</evidence>
<dbReference type="InterPro" id="IPR037108">
    <property type="entry name" value="TM1727-like_C_sf"/>
</dbReference>
<dbReference type="Pfam" id="PF10727">
    <property type="entry name" value="Rossmann-like"/>
    <property type="match status" value="1"/>
</dbReference>
<feature type="domain" description="Putative oxidoreductase/dehydrogenase Rossmann-like" evidence="1">
    <location>
        <begin position="87"/>
        <end position="186"/>
    </location>
</feature>
<gene>
    <name evidence="3" type="ordered locus">MT3708</name>
</gene>
<dbReference type="SUPFAM" id="SSF48179">
    <property type="entry name" value="6-phosphogluconate dehydrogenase C-terminal domain-like"/>
    <property type="match status" value="1"/>
</dbReference>
<dbReference type="PANTHER" id="PTHR40459:SF1">
    <property type="entry name" value="CONSERVED HYPOTHETICAL ALANINE AND LEUCINE RICH PROTEIN"/>
    <property type="match status" value="1"/>
</dbReference>
<dbReference type="Gene3D" id="1.10.1040.20">
    <property type="entry name" value="ProC-like, C-terminal domain"/>
    <property type="match status" value="1"/>
</dbReference>
<proteinExistence type="predicted"/>
<organism evidence="3 4">
    <name type="scientific">Mycobacterium tuberculosis (strain CDC 1551 / Oshkosh)</name>
    <dbReference type="NCBI Taxonomy" id="83331"/>
    <lineage>
        <taxon>Bacteria</taxon>
        <taxon>Bacillati</taxon>
        <taxon>Actinomycetota</taxon>
        <taxon>Actinomycetes</taxon>
        <taxon>Mycobacteriales</taxon>
        <taxon>Mycobacteriaceae</taxon>
        <taxon>Mycobacterium</taxon>
        <taxon>Mycobacterium tuberculosis complex</taxon>
    </lineage>
</organism>
<sequence length="361" mass="37132">MCQGVPARLPPATDTVGVVTKSAVPRVGLDVQIDYSLGDRPVPGHGTGTNQETCEAVCYGAVRRFASGQAQGGDHLGWPGRHRARGALQRADHVVVACSAISHASRRRAQRRLPDTPVLPPLDVAASAELLLLAVTDSELAGLVSGLAATSAVRPQTIVAHTSGANGIGILAPLAQQGCIPLAIHPAMTFTGSDEDISRLPDTCFGITAADDVGYAIGQSLVLEMGGEPFCVREDARILYHAALAHASNHIVTVLADALEALRAALSGGELLGQQTVDDQPGGIVERIVGPLARAALENTLQRGQAALTGPVARGDAAAVADHLAALADVDAALAQAYRINALRTAQRAHAPADVVEVLTA</sequence>
<dbReference type="EMBL" id="AE000516">
    <property type="protein sequence ID" value="AAK48066.1"/>
    <property type="molecule type" value="Genomic_DNA"/>
</dbReference>
<dbReference type="Pfam" id="PF10728">
    <property type="entry name" value="DUF2520"/>
    <property type="match status" value="1"/>
</dbReference>
<dbReference type="InterPro" id="IPR018931">
    <property type="entry name" value="DUF2520"/>
</dbReference>
<dbReference type="Gene3D" id="3.40.50.720">
    <property type="entry name" value="NAD(P)-binding Rossmann-like Domain"/>
    <property type="match status" value="1"/>
</dbReference>
<dbReference type="Proteomes" id="UP000001020">
    <property type="component" value="Chromosome"/>
</dbReference>
<protein>
    <submittedName>
        <fullName evidence="3">Chalcone/stilbene synthase family protein</fullName>
    </submittedName>
</protein>
<dbReference type="KEGG" id="mtc:MT3708"/>
<evidence type="ECO:0000313" key="4">
    <source>
        <dbReference type="Proteomes" id="UP000001020"/>
    </source>
</evidence>
<dbReference type="InterPro" id="IPR008927">
    <property type="entry name" value="6-PGluconate_DH-like_C_sf"/>
</dbReference>
<dbReference type="SUPFAM" id="SSF51735">
    <property type="entry name" value="NAD(P)-binding Rossmann-fold domains"/>
    <property type="match status" value="1"/>
</dbReference>
<dbReference type="InterPro" id="IPR036291">
    <property type="entry name" value="NAD(P)-bd_dom_sf"/>
</dbReference>
<dbReference type="PANTHER" id="PTHR40459">
    <property type="entry name" value="CONSERVED HYPOTHETICAL ALANINE AND LEUCINE RICH PROTEIN"/>
    <property type="match status" value="1"/>
</dbReference>
<dbReference type="InterPro" id="IPR019665">
    <property type="entry name" value="OxRdtase/DH_put_Rossmann_dom"/>
</dbReference>
<dbReference type="AlphaFoldDB" id="Q8VIX5"/>
<accession>Q8VIX5</accession>
<name>Q8VIX5_MYCTO</name>
<reference evidence="3 4" key="1">
    <citation type="journal article" date="2002" name="J. Bacteriol.">
        <title>Whole-genome comparison of Mycobacterium tuberculosis clinical and laboratory strains.</title>
        <authorList>
            <person name="Fleischmann R.D."/>
            <person name="Alland D."/>
            <person name="Eisen J.A."/>
            <person name="Carpenter L."/>
            <person name="White O."/>
            <person name="Peterson J."/>
            <person name="DeBoy R."/>
            <person name="Dodson R."/>
            <person name="Gwinn M."/>
            <person name="Haft D."/>
            <person name="Hickey E."/>
            <person name="Kolonay J.F."/>
            <person name="Nelson W.C."/>
            <person name="Umayam L.A."/>
            <person name="Ermolaeva M."/>
            <person name="Salzberg S.L."/>
            <person name="Delcher A."/>
            <person name="Utterback T."/>
            <person name="Weidman J."/>
            <person name="Khouri H."/>
            <person name="Gill J."/>
            <person name="Mikula A."/>
            <person name="Bishai W."/>
            <person name="Jacobs Jr W.R.Jr."/>
            <person name="Venter J.C."/>
            <person name="Fraser C.M."/>
        </authorList>
    </citation>
    <scope>NUCLEOTIDE SEQUENCE [LARGE SCALE GENOMIC DNA]</scope>
    <source>
        <strain evidence="4">CDC 1551 / Oshkosh</strain>
    </source>
</reference>
<evidence type="ECO:0000259" key="1">
    <source>
        <dbReference type="Pfam" id="PF10727"/>
    </source>
</evidence>